<dbReference type="EMBL" id="JACSPM010000005">
    <property type="protein sequence ID" value="MBD8024625.1"/>
    <property type="molecule type" value="Genomic_DNA"/>
</dbReference>
<dbReference type="RefSeq" id="WP_191766971.1">
    <property type="nucleotide sequence ID" value="NZ_JACSPM010000005.1"/>
</dbReference>
<dbReference type="InterPro" id="IPR011990">
    <property type="entry name" value="TPR-like_helical_dom_sf"/>
</dbReference>
<evidence type="ECO:0000256" key="1">
    <source>
        <dbReference type="SAM" id="MobiDB-lite"/>
    </source>
</evidence>
<dbReference type="PANTHER" id="PTHR47691">
    <property type="entry name" value="REGULATOR-RELATED"/>
    <property type="match status" value="1"/>
</dbReference>
<organism evidence="5 6">
    <name type="scientific">Microbacterium gallinarum</name>
    <dbReference type="NCBI Taxonomy" id="2762209"/>
    <lineage>
        <taxon>Bacteria</taxon>
        <taxon>Bacillati</taxon>
        <taxon>Actinomycetota</taxon>
        <taxon>Actinomycetes</taxon>
        <taxon>Micrococcales</taxon>
        <taxon>Microbacteriaceae</taxon>
        <taxon>Microbacterium</taxon>
    </lineage>
</organism>
<dbReference type="InterPro" id="IPR025139">
    <property type="entry name" value="DUF4062"/>
</dbReference>
<evidence type="ECO:0000259" key="2">
    <source>
        <dbReference type="Pfam" id="PF00931"/>
    </source>
</evidence>
<accession>A0ABR8X5M9</accession>
<protein>
    <submittedName>
        <fullName evidence="5">DUF4062 domain-containing protein</fullName>
    </submittedName>
</protein>
<proteinExistence type="predicted"/>
<evidence type="ECO:0000259" key="4">
    <source>
        <dbReference type="Pfam" id="PF25872"/>
    </source>
</evidence>
<dbReference type="SUPFAM" id="SSF48452">
    <property type="entry name" value="TPR-like"/>
    <property type="match status" value="1"/>
</dbReference>
<dbReference type="InterPro" id="IPR002182">
    <property type="entry name" value="NB-ARC"/>
</dbReference>
<dbReference type="SUPFAM" id="SSF52540">
    <property type="entry name" value="P-loop containing nucleoside triphosphate hydrolases"/>
    <property type="match status" value="1"/>
</dbReference>
<dbReference type="InterPro" id="IPR058852">
    <property type="entry name" value="HTH_77"/>
</dbReference>
<feature type="domain" description="Winged helix-turn-helix" evidence="4">
    <location>
        <begin position="473"/>
        <end position="547"/>
    </location>
</feature>
<dbReference type="PRINTS" id="PR00364">
    <property type="entry name" value="DISEASERSIST"/>
</dbReference>
<reference evidence="5 6" key="1">
    <citation type="submission" date="2020-08" db="EMBL/GenBank/DDBJ databases">
        <title>A Genomic Blueprint of the Chicken Gut Microbiome.</title>
        <authorList>
            <person name="Gilroy R."/>
            <person name="Ravi A."/>
            <person name="Getino M."/>
            <person name="Pursley I."/>
            <person name="Horton D.L."/>
            <person name="Alikhan N.-F."/>
            <person name="Baker D."/>
            <person name="Gharbi K."/>
            <person name="Hall N."/>
            <person name="Watson M."/>
            <person name="Adriaenssens E.M."/>
            <person name="Foster-Nyarko E."/>
            <person name="Jarju S."/>
            <person name="Secka A."/>
            <person name="Antonio M."/>
            <person name="Oren A."/>
            <person name="Chaudhuri R."/>
            <person name="La Ragione R.M."/>
            <person name="Hildebrand F."/>
            <person name="Pallen M.J."/>
        </authorList>
    </citation>
    <scope>NUCLEOTIDE SEQUENCE [LARGE SCALE GENOMIC DNA]</scope>
    <source>
        <strain evidence="5 6">Sa1CUA4</strain>
    </source>
</reference>
<dbReference type="InterPro" id="IPR027417">
    <property type="entry name" value="P-loop_NTPase"/>
</dbReference>
<evidence type="ECO:0000313" key="5">
    <source>
        <dbReference type="EMBL" id="MBD8024625.1"/>
    </source>
</evidence>
<feature type="domain" description="NB-ARC" evidence="2">
    <location>
        <begin position="222"/>
        <end position="349"/>
    </location>
</feature>
<comment type="caution">
    <text evidence="5">The sequence shown here is derived from an EMBL/GenBank/DDBJ whole genome shotgun (WGS) entry which is preliminary data.</text>
</comment>
<dbReference type="Gene3D" id="1.25.40.10">
    <property type="entry name" value="Tetratricopeptide repeat domain"/>
    <property type="match status" value="1"/>
</dbReference>
<feature type="region of interest" description="Disordered" evidence="1">
    <location>
        <begin position="25"/>
        <end position="44"/>
    </location>
</feature>
<sequence>MSSRILDELRMLRYNRAGWWTDAASRPHNERMTPGSRGGSGAAIRTPDQRLRVFVSSTLKELEDERRAVRGSVEALHLAPVMFELGARPHPPRDLYRSYLAQSDVFVGIYGDSYGWVAPGEEISGLEDEYRLAPPGMPKLIYLRESAGRDERLEGLVRRIQEDDTASYKGFSSPDELARLVEADLAVLLAERFDASRRDDPSPAPTPTTPMPAAYTRIIGREHEVAEVVELLTSGAHRVVTLLGPGGIGKSRLSLEVAEVARAHFPDGAVFVALENVFEERLLLPTIAYALGIRDGGDLPVEERLARALSTKRMLLVLDNFEQLVDAAAQLVALYTVAPHTSFLVTSRAVLRVRGERVYDVPPLQTADAGAPHSMTRAARSAAVQLFVERARAVKPDFVLTDESTSAVVSLCRALDGLPLAIELAAARMRLLTPELVLERLHGPRSVLRDAARDVPERQRTLRATIDWSAGLLRPDERAMLCDLGVFSAGFTLEAVESVAAGRPWEPRAVDALEVLIDNSLVAQSEVDGHAVFTMLVTVREYAVDHLRETGDERRMRDSHARYFLELARRVAPSLGGADQRSATRRLDLERGNLRTAVRHLISVGDADAATEIAWRLYIYWWLRGYFYEVRVWMEELLGAASDMSPHARAVARFYFLWSEMWRTDERDGVVGGLLESAALFDEAGDDFGVTMAEATAGLARITMGDPDVASTAVTLERCAGRFRDGGQRWGQVLALIALGRLEWALDDPEGAARRFAEAATAAREGGGIFGLSVATHHLARARLLAGETDAAAFGFTEAMRMSMELDHDEGIAYAIEGLSAVASLRGDVETAALLAGAAESTRERLTMFDAPQFVFHLRYLAAAGGGGPEVEEAIARGRTWSPREAASFAVRRVPAVVRAGVETGTGAARAAAESG</sequence>
<keyword evidence="6" id="KW-1185">Reference proteome</keyword>
<dbReference type="Gene3D" id="3.40.50.300">
    <property type="entry name" value="P-loop containing nucleotide triphosphate hydrolases"/>
    <property type="match status" value="1"/>
</dbReference>
<gene>
    <name evidence="5" type="ORF">H9622_13640</name>
</gene>
<evidence type="ECO:0000259" key="3">
    <source>
        <dbReference type="Pfam" id="PF13271"/>
    </source>
</evidence>
<dbReference type="Pfam" id="PF25872">
    <property type="entry name" value="HTH_77"/>
    <property type="match status" value="1"/>
</dbReference>
<name>A0ABR8X5M9_9MICO</name>
<dbReference type="Pfam" id="PF13271">
    <property type="entry name" value="DUF4062"/>
    <property type="match status" value="1"/>
</dbReference>
<dbReference type="PANTHER" id="PTHR47691:SF3">
    <property type="entry name" value="HTH-TYPE TRANSCRIPTIONAL REGULATOR RV0890C-RELATED"/>
    <property type="match status" value="1"/>
</dbReference>
<evidence type="ECO:0000313" key="6">
    <source>
        <dbReference type="Proteomes" id="UP000602532"/>
    </source>
</evidence>
<feature type="domain" description="DUF4062" evidence="3">
    <location>
        <begin position="52"/>
        <end position="133"/>
    </location>
</feature>
<dbReference type="Pfam" id="PF00931">
    <property type="entry name" value="NB-ARC"/>
    <property type="match status" value="1"/>
</dbReference>
<dbReference type="Proteomes" id="UP000602532">
    <property type="component" value="Unassembled WGS sequence"/>
</dbReference>